<comment type="caution">
    <text evidence="9">The sequence shown here is derived from an EMBL/GenBank/DDBJ whole genome shotgun (WGS) entry which is preliminary data.</text>
</comment>
<keyword evidence="3" id="KW-0813">Transport</keyword>
<name>A0A5A8CE16_CAFRO</name>
<feature type="transmembrane region" description="Helical" evidence="8">
    <location>
        <begin position="221"/>
        <end position="242"/>
    </location>
</feature>
<accession>A0A5A8CE16</accession>
<feature type="transmembrane region" description="Helical" evidence="8">
    <location>
        <begin position="197"/>
        <end position="215"/>
    </location>
</feature>
<dbReference type="AlphaFoldDB" id="A0A5A8CE16"/>
<gene>
    <name evidence="9" type="ORF">FNF31_06930</name>
</gene>
<feature type="transmembrane region" description="Helical" evidence="8">
    <location>
        <begin position="249"/>
        <end position="266"/>
    </location>
</feature>
<feature type="transmembrane region" description="Helical" evidence="8">
    <location>
        <begin position="386"/>
        <end position="407"/>
    </location>
</feature>
<sequence length="605" mass="64293">MPNWSRGGRFYGASERSSRAISGRIALIQLYFYGTAAASILVSGGLFGMPLDVWQILDPSALSLFSSHGICAVFATAVAYGSATVCMPSVVQRAKLVADYAFTVFAIHLLLCSVCAGFPVSWQCWRLTGLVVSLIVARAVDQVLYYRLAQALDGYGYYFSAAILPVGFLVVLWPIVLYRICTGRVTKDMLAYPKWKFAALGIFDTLYNVLSTWPVPAIGGAVSNVLSQAVVPMNMGLSIAVLRTGFTRMHYVGAFMAVYGVLVRLIPSFTGSDDSDSAEGGSSSGAVFAFWCGIMVISQVPAALSNVYKEVALKGAERLDVWYTNAVISTWQLGFGLLVVPLAGLPFSPDHIDLGQLPQYVADATTCFLGTSVKAGDHCTDEDVSALALFCVFLVFNIAYNLLALAVMQEGSSALFVVASAVRLPLVDILLLWPWLAGLAAATFTVFDGFALVALLLAIYLYNADPETKSEQDPRGFMELCRISLDLVMCRAKCCLPLTTRCGQTAHQGGYAKDGEAQRLVTRSLAAPAQPPVDAASGKRASPDLSGSPRSNGGDSPSQGFYGSAADTESVSGVSLAPMSSPAGPTSMSHRHGPGALPARSQDEP</sequence>
<feature type="transmembrane region" description="Helical" evidence="8">
    <location>
        <begin position="100"/>
        <end position="120"/>
    </location>
</feature>
<evidence type="ECO:0000313" key="10">
    <source>
        <dbReference type="Proteomes" id="UP000325113"/>
    </source>
</evidence>
<dbReference type="PANTHER" id="PTHR31326:SF1">
    <property type="entry name" value="PROTEIN CLT2, CHLOROPLASTIC"/>
    <property type="match status" value="1"/>
</dbReference>
<dbReference type="EMBL" id="VLTM01000119">
    <property type="protein sequence ID" value="KAA0150929.1"/>
    <property type="molecule type" value="Genomic_DNA"/>
</dbReference>
<proteinExistence type="inferred from homology"/>
<feature type="transmembrane region" description="Helical" evidence="8">
    <location>
        <begin position="30"/>
        <end position="49"/>
    </location>
</feature>
<protein>
    <submittedName>
        <fullName evidence="9">Uncharacterized protein</fullName>
    </submittedName>
</protein>
<evidence type="ECO:0000313" key="9">
    <source>
        <dbReference type="EMBL" id="KAA0150929.1"/>
    </source>
</evidence>
<feature type="transmembrane region" description="Helical" evidence="8">
    <location>
        <begin position="157"/>
        <end position="176"/>
    </location>
</feature>
<dbReference type="Proteomes" id="UP000325113">
    <property type="component" value="Unassembled WGS sequence"/>
</dbReference>
<dbReference type="GO" id="GO:0016020">
    <property type="term" value="C:membrane"/>
    <property type="evidence" value="ECO:0007669"/>
    <property type="project" value="UniProtKB-SubCell"/>
</dbReference>
<dbReference type="PANTHER" id="PTHR31326">
    <property type="entry name" value="PROTEIN CLT2, CHLOROPLASTIC"/>
    <property type="match status" value="1"/>
</dbReference>
<comment type="similarity">
    <text evidence="2">Belongs to the CRT-like transporter family.</text>
</comment>
<dbReference type="InterPro" id="IPR013936">
    <property type="entry name" value="CRT-like"/>
</dbReference>
<evidence type="ECO:0000256" key="1">
    <source>
        <dbReference type="ARBA" id="ARBA00004141"/>
    </source>
</evidence>
<keyword evidence="4 8" id="KW-0812">Transmembrane</keyword>
<organism evidence="9 10">
    <name type="scientific">Cafeteria roenbergensis</name>
    <name type="common">Marine flagellate</name>
    <dbReference type="NCBI Taxonomy" id="33653"/>
    <lineage>
        <taxon>Eukaryota</taxon>
        <taxon>Sar</taxon>
        <taxon>Stramenopiles</taxon>
        <taxon>Bigyra</taxon>
        <taxon>Opalozoa</taxon>
        <taxon>Bicosoecida</taxon>
        <taxon>Cafeteriaceae</taxon>
        <taxon>Cafeteria</taxon>
    </lineage>
</organism>
<feature type="transmembrane region" description="Helical" evidence="8">
    <location>
        <begin position="61"/>
        <end position="80"/>
    </location>
</feature>
<evidence type="ECO:0000256" key="2">
    <source>
        <dbReference type="ARBA" id="ARBA00006690"/>
    </source>
</evidence>
<feature type="transmembrane region" description="Helical" evidence="8">
    <location>
        <begin position="414"/>
        <end position="433"/>
    </location>
</feature>
<keyword evidence="6 8" id="KW-0472">Membrane</keyword>
<evidence type="ECO:0000256" key="4">
    <source>
        <dbReference type="ARBA" id="ARBA00022692"/>
    </source>
</evidence>
<evidence type="ECO:0000256" key="5">
    <source>
        <dbReference type="ARBA" id="ARBA00022989"/>
    </source>
</evidence>
<keyword evidence="5 8" id="KW-1133">Transmembrane helix</keyword>
<feature type="transmembrane region" description="Helical" evidence="8">
    <location>
        <begin position="286"/>
        <end position="308"/>
    </location>
</feature>
<feature type="transmembrane region" description="Helical" evidence="8">
    <location>
        <begin position="439"/>
        <end position="462"/>
    </location>
</feature>
<feature type="transmembrane region" description="Helical" evidence="8">
    <location>
        <begin position="320"/>
        <end position="344"/>
    </location>
</feature>
<evidence type="ECO:0000256" key="6">
    <source>
        <dbReference type="ARBA" id="ARBA00023136"/>
    </source>
</evidence>
<reference evidence="9 10" key="1">
    <citation type="submission" date="2019-07" db="EMBL/GenBank/DDBJ databases">
        <title>Genomes of Cafeteria roenbergensis.</title>
        <authorList>
            <person name="Fischer M.G."/>
            <person name="Hackl T."/>
            <person name="Roman M."/>
        </authorList>
    </citation>
    <scope>NUCLEOTIDE SEQUENCE [LARGE SCALE GENOMIC DNA]</scope>
    <source>
        <strain evidence="9 10">Cflag</strain>
    </source>
</reference>
<feature type="region of interest" description="Disordered" evidence="7">
    <location>
        <begin position="527"/>
        <end position="605"/>
    </location>
</feature>
<evidence type="ECO:0000256" key="3">
    <source>
        <dbReference type="ARBA" id="ARBA00022448"/>
    </source>
</evidence>
<evidence type="ECO:0000256" key="7">
    <source>
        <dbReference type="SAM" id="MobiDB-lite"/>
    </source>
</evidence>
<dbReference type="Pfam" id="PF08627">
    <property type="entry name" value="CRT-like"/>
    <property type="match status" value="1"/>
</dbReference>
<feature type="compositionally biased region" description="Polar residues" evidence="7">
    <location>
        <begin position="548"/>
        <end position="573"/>
    </location>
</feature>
<evidence type="ECO:0000256" key="8">
    <source>
        <dbReference type="SAM" id="Phobius"/>
    </source>
</evidence>
<comment type="subcellular location">
    <subcellularLocation>
        <location evidence="1">Membrane</location>
        <topology evidence="1">Multi-pass membrane protein</topology>
    </subcellularLocation>
</comment>